<dbReference type="EMBL" id="JAPDDT010000006">
    <property type="protein sequence ID" value="MCW1923887.1"/>
    <property type="molecule type" value="Genomic_DNA"/>
</dbReference>
<comment type="caution">
    <text evidence="2">The sequence shown here is derived from an EMBL/GenBank/DDBJ whole genome shotgun (WGS) entry which is preliminary data.</text>
</comment>
<sequence length="48" mass="5614">MADVLMMSVETVRWHFKEIYEKLHVRCRTEAAVKFLGMRVPDSGSTEK</sequence>
<dbReference type="InterPro" id="IPR036388">
    <property type="entry name" value="WH-like_DNA-bd_sf"/>
</dbReference>
<reference evidence="2 3" key="1">
    <citation type="submission" date="2022-10" db="EMBL/GenBank/DDBJ databases">
        <title>Luteolibacter arcticus strain CCTCC AB 2014275, whole genome shotgun sequencing project.</title>
        <authorList>
            <person name="Zhao G."/>
            <person name="Shen L."/>
        </authorList>
    </citation>
    <scope>NUCLEOTIDE SEQUENCE [LARGE SCALE GENOMIC DNA]</scope>
    <source>
        <strain evidence="2 3">CCTCC AB 2014275</strain>
    </source>
</reference>
<name>A0ABT3GK47_9BACT</name>
<protein>
    <submittedName>
        <fullName evidence="2">LuxR C-terminal-related transcriptional regulator</fullName>
    </submittedName>
</protein>
<keyword evidence="3" id="KW-1185">Reference proteome</keyword>
<dbReference type="RefSeq" id="WP_264488167.1">
    <property type="nucleotide sequence ID" value="NZ_JAPDDT010000006.1"/>
</dbReference>
<dbReference type="SUPFAM" id="SSF46894">
    <property type="entry name" value="C-terminal effector domain of the bipartite response regulators"/>
    <property type="match status" value="1"/>
</dbReference>
<gene>
    <name evidence="2" type="ORF">OKA05_15065</name>
</gene>
<dbReference type="InterPro" id="IPR000792">
    <property type="entry name" value="Tscrpt_reg_LuxR_C"/>
</dbReference>
<dbReference type="Gene3D" id="1.10.10.10">
    <property type="entry name" value="Winged helix-like DNA-binding domain superfamily/Winged helix DNA-binding domain"/>
    <property type="match status" value="1"/>
</dbReference>
<organism evidence="2 3">
    <name type="scientific">Luteolibacter arcticus</name>
    <dbReference type="NCBI Taxonomy" id="1581411"/>
    <lineage>
        <taxon>Bacteria</taxon>
        <taxon>Pseudomonadati</taxon>
        <taxon>Verrucomicrobiota</taxon>
        <taxon>Verrucomicrobiia</taxon>
        <taxon>Verrucomicrobiales</taxon>
        <taxon>Verrucomicrobiaceae</taxon>
        <taxon>Luteolibacter</taxon>
    </lineage>
</organism>
<evidence type="ECO:0000313" key="3">
    <source>
        <dbReference type="Proteomes" id="UP001320876"/>
    </source>
</evidence>
<dbReference type="InterPro" id="IPR016032">
    <property type="entry name" value="Sig_transdc_resp-reg_C-effctor"/>
</dbReference>
<feature type="domain" description="HTH luxR-type" evidence="1">
    <location>
        <begin position="1"/>
        <end position="39"/>
    </location>
</feature>
<evidence type="ECO:0000259" key="1">
    <source>
        <dbReference type="PROSITE" id="PS50043"/>
    </source>
</evidence>
<evidence type="ECO:0000313" key="2">
    <source>
        <dbReference type="EMBL" id="MCW1923887.1"/>
    </source>
</evidence>
<dbReference type="PROSITE" id="PS50043">
    <property type="entry name" value="HTH_LUXR_2"/>
    <property type="match status" value="1"/>
</dbReference>
<accession>A0ABT3GK47</accession>
<dbReference type="Proteomes" id="UP001320876">
    <property type="component" value="Unassembled WGS sequence"/>
</dbReference>
<proteinExistence type="predicted"/>